<dbReference type="Pfam" id="PF02518">
    <property type="entry name" value="HATPase_c"/>
    <property type="match status" value="1"/>
</dbReference>
<dbReference type="RefSeq" id="WP_052109388.1">
    <property type="nucleotide sequence ID" value="NZ_AVPJ01000002.1"/>
</dbReference>
<evidence type="ECO:0000313" key="6">
    <source>
        <dbReference type="EMBL" id="KGN34201.1"/>
    </source>
</evidence>
<dbReference type="STRING" id="1385520.N802_12545"/>
<keyword evidence="4" id="KW-0812">Transmembrane</keyword>
<name>A0A0A0JF15_9MICO</name>
<evidence type="ECO:0000256" key="1">
    <source>
        <dbReference type="ARBA" id="ARBA00022679"/>
    </source>
</evidence>
<organism evidence="6 7">
    <name type="scientific">Knoellia sinensis KCTC 19936</name>
    <dbReference type="NCBI Taxonomy" id="1385520"/>
    <lineage>
        <taxon>Bacteria</taxon>
        <taxon>Bacillati</taxon>
        <taxon>Actinomycetota</taxon>
        <taxon>Actinomycetes</taxon>
        <taxon>Micrococcales</taxon>
        <taxon>Intrasporangiaceae</taxon>
        <taxon>Knoellia</taxon>
    </lineage>
</organism>
<evidence type="ECO:0000256" key="2">
    <source>
        <dbReference type="ARBA" id="ARBA00022777"/>
    </source>
</evidence>
<reference evidence="6 7" key="1">
    <citation type="submission" date="2013-08" db="EMBL/GenBank/DDBJ databases">
        <title>The genome sequence of Knoellia sinensis.</title>
        <authorList>
            <person name="Zhu W."/>
            <person name="Wang G."/>
        </authorList>
    </citation>
    <scope>NUCLEOTIDE SEQUENCE [LARGE SCALE GENOMIC DNA]</scope>
    <source>
        <strain evidence="6 7">KCTC 19936</strain>
    </source>
</reference>
<feature type="transmembrane region" description="Helical" evidence="4">
    <location>
        <begin position="26"/>
        <end position="44"/>
    </location>
</feature>
<keyword evidence="4" id="KW-0472">Membrane</keyword>
<dbReference type="PANTHER" id="PTHR24421:SF62">
    <property type="entry name" value="SENSORY TRANSDUCTION HISTIDINE KINASE"/>
    <property type="match status" value="1"/>
</dbReference>
<feature type="transmembrane region" description="Helical" evidence="4">
    <location>
        <begin position="50"/>
        <end position="69"/>
    </location>
</feature>
<dbReference type="CDD" id="cd16917">
    <property type="entry name" value="HATPase_UhpB-NarQ-NarX-like"/>
    <property type="match status" value="1"/>
</dbReference>
<keyword evidence="4" id="KW-1133">Transmembrane helix</keyword>
<protein>
    <submittedName>
        <fullName evidence="6">Histidine kinase</fullName>
    </submittedName>
</protein>
<feature type="domain" description="Histidine kinase" evidence="5">
    <location>
        <begin position="211"/>
        <end position="404"/>
    </location>
</feature>
<dbReference type="InterPro" id="IPR003594">
    <property type="entry name" value="HATPase_dom"/>
</dbReference>
<keyword evidence="7" id="KW-1185">Reference proteome</keyword>
<dbReference type="Pfam" id="PF07730">
    <property type="entry name" value="HisKA_3"/>
    <property type="match status" value="1"/>
</dbReference>
<dbReference type="AlphaFoldDB" id="A0A0A0JF15"/>
<dbReference type="Gene3D" id="3.30.565.10">
    <property type="entry name" value="Histidine kinase-like ATPase, C-terminal domain"/>
    <property type="match status" value="1"/>
</dbReference>
<dbReference type="GO" id="GO:0046983">
    <property type="term" value="F:protein dimerization activity"/>
    <property type="evidence" value="ECO:0007669"/>
    <property type="project" value="InterPro"/>
</dbReference>
<keyword evidence="2 6" id="KW-0418">Kinase</keyword>
<sequence length="404" mass="43304">MSTSPAPLGELSADELAAVWRGQAKWWHFGCYAILATAVVVALIDDPGPHGRWPTIALLLGIALAYAVFGRRAIQHEHTVYAVLYQLCAWTCLLTIIALDPDFEAWLVFFVLFPQIWATVEVKPALVATLLGLLALFTATVAPSDNPRAELPGALISVVISFALSAALGMFIHRIIKEAEERAGVIDELRSTRAQLAAAEHAQGVQDERSRLSREIHDTLAQGFTSVIALSRAANAAMDRDDVDAVRERLAMIERTAVDNLAEARVIVAELTPGHLQSRTLVEALTRLTDTVTRETGIRVTSTVEGEPAPLGGNAEVVLLRAAQEALSNVRRHSGASTASVTLAYDPTRVTLEIADDGTGFDAATTTPGFGLEGLRARAAELGGDVSVAEAEPRGTRLVMELPR</sequence>
<keyword evidence="1" id="KW-0808">Transferase</keyword>
<feature type="transmembrane region" description="Helical" evidence="4">
    <location>
        <begin position="81"/>
        <end position="99"/>
    </location>
</feature>
<accession>A0A0A0JF15</accession>
<dbReference type="GO" id="GO:0016020">
    <property type="term" value="C:membrane"/>
    <property type="evidence" value="ECO:0007669"/>
    <property type="project" value="InterPro"/>
</dbReference>
<dbReference type="PROSITE" id="PS50109">
    <property type="entry name" value="HIS_KIN"/>
    <property type="match status" value="1"/>
</dbReference>
<dbReference type="GO" id="GO:0000155">
    <property type="term" value="F:phosphorelay sensor kinase activity"/>
    <property type="evidence" value="ECO:0007669"/>
    <property type="project" value="InterPro"/>
</dbReference>
<keyword evidence="3" id="KW-0902">Two-component regulatory system</keyword>
<dbReference type="OrthoDB" id="144293at2"/>
<feature type="transmembrane region" description="Helical" evidence="4">
    <location>
        <begin position="154"/>
        <end position="172"/>
    </location>
</feature>
<evidence type="ECO:0000259" key="5">
    <source>
        <dbReference type="PROSITE" id="PS50109"/>
    </source>
</evidence>
<evidence type="ECO:0000256" key="3">
    <source>
        <dbReference type="ARBA" id="ARBA00023012"/>
    </source>
</evidence>
<dbReference type="InterPro" id="IPR005467">
    <property type="entry name" value="His_kinase_dom"/>
</dbReference>
<gene>
    <name evidence="6" type="ORF">N802_12545</name>
</gene>
<dbReference type="Gene3D" id="1.20.5.1930">
    <property type="match status" value="1"/>
</dbReference>
<comment type="caution">
    <text evidence="6">The sequence shown here is derived from an EMBL/GenBank/DDBJ whole genome shotgun (WGS) entry which is preliminary data.</text>
</comment>
<dbReference type="PANTHER" id="PTHR24421">
    <property type="entry name" value="NITRATE/NITRITE SENSOR PROTEIN NARX-RELATED"/>
    <property type="match status" value="1"/>
</dbReference>
<dbReference type="eggNOG" id="COG4585">
    <property type="taxonomic scope" value="Bacteria"/>
</dbReference>
<dbReference type="EMBL" id="AVPJ01000002">
    <property type="protein sequence ID" value="KGN34201.1"/>
    <property type="molecule type" value="Genomic_DNA"/>
</dbReference>
<feature type="transmembrane region" description="Helical" evidence="4">
    <location>
        <begin position="125"/>
        <end position="142"/>
    </location>
</feature>
<evidence type="ECO:0000313" key="7">
    <source>
        <dbReference type="Proteomes" id="UP000030002"/>
    </source>
</evidence>
<dbReference type="InterPro" id="IPR036890">
    <property type="entry name" value="HATPase_C_sf"/>
</dbReference>
<dbReference type="InterPro" id="IPR017205">
    <property type="entry name" value="Sig_transdc_His_kinase_ChrS"/>
</dbReference>
<dbReference type="PIRSF" id="PIRSF037434">
    <property type="entry name" value="STHK_ChrS"/>
    <property type="match status" value="1"/>
</dbReference>
<proteinExistence type="predicted"/>
<evidence type="ECO:0000256" key="4">
    <source>
        <dbReference type="SAM" id="Phobius"/>
    </source>
</evidence>
<dbReference type="InterPro" id="IPR011712">
    <property type="entry name" value="Sig_transdc_His_kin_sub3_dim/P"/>
</dbReference>
<dbReference type="SUPFAM" id="SSF55874">
    <property type="entry name" value="ATPase domain of HSP90 chaperone/DNA topoisomerase II/histidine kinase"/>
    <property type="match status" value="1"/>
</dbReference>
<dbReference type="InterPro" id="IPR050482">
    <property type="entry name" value="Sensor_HK_TwoCompSys"/>
</dbReference>
<dbReference type="Proteomes" id="UP000030002">
    <property type="component" value="Unassembled WGS sequence"/>
</dbReference>